<dbReference type="InterPro" id="IPR050210">
    <property type="entry name" value="tRNA_Adenine-N(6)_MTase"/>
</dbReference>
<name>A0A1M6EWD4_9FIRM</name>
<dbReference type="GO" id="GO:0032259">
    <property type="term" value="P:methylation"/>
    <property type="evidence" value="ECO:0007669"/>
    <property type="project" value="UniProtKB-KW"/>
</dbReference>
<feature type="domain" description="Methyltransferase" evidence="1">
    <location>
        <begin position="54"/>
        <end position="182"/>
    </location>
</feature>
<dbReference type="PANTHER" id="PTHR47739">
    <property type="entry name" value="TRNA1(VAL) (ADENINE(37)-N6)-METHYLTRANSFERASE"/>
    <property type="match status" value="1"/>
</dbReference>
<dbReference type="InterPro" id="IPR029063">
    <property type="entry name" value="SAM-dependent_MTases_sf"/>
</dbReference>
<keyword evidence="2" id="KW-0489">Methyltransferase</keyword>
<keyword evidence="2" id="KW-0808">Transferase</keyword>
<dbReference type="CDD" id="cd02440">
    <property type="entry name" value="AdoMet_MTases"/>
    <property type="match status" value="1"/>
</dbReference>
<dbReference type="GO" id="GO:0003676">
    <property type="term" value="F:nucleic acid binding"/>
    <property type="evidence" value="ECO:0007669"/>
    <property type="project" value="InterPro"/>
</dbReference>
<organism evidence="2 3">
    <name type="scientific">Anaerovibrio lipolyticus DSM 3074</name>
    <dbReference type="NCBI Taxonomy" id="1120997"/>
    <lineage>
        <taxon>Bacteria</taxon>
        <taxon>Bacillati</taxon>
        <taxon>Bacillota</taxon>
        <taxon>Negativicutes</taxon>
        <taxon>Selenomonadales</taxon>
        <taxon>Selenomonadaceae</taxon>
        <taxon>Anaerovibrio</taxon>
    </lineage>
</organism>
<proteinExistence type="predicted"/>
<dbReference type="InterPro" id="IPR025714">
    <property type="entry name" value="Methyltranfer_dom"/>
</dbReference>
<dbReference type="Gene3D" id="3.40.50.150">
    <property type="entry name" value="Vaccinia Virus protein VP39"/>
    <property type="match status" value="1"/>
</dbReference>
<evidence type="ECO:0000259" key="1">
    <source>
        <dbReference type="Pfam" id="PF13847"/>
    </source>
</evidence>
<dbReference type="PROSITE" id="PS00092">
    <property type="entry name" value="N6_MTASE"/>
    <property type="match status" value="1"/>
</dbReference>
<accession>A0A1M6EWD4</accession>
<dbReference type="PANTHER" id="PTHR47739:SF1">
    <property type="entry name" value="TRNA1(VAL) (ADENINE(37)-N6)-METHYLTRANSFERASE"/>
    <property type="match status" value="1"/>
</dbReference>
<evidence type="ECO:0000313" key="3">
    <source>
        <dbReference type="Proteomes" id="UP000191240"/>
    </source>
</evidence>
<dbReference type="InterPro" id="IPR002052">
    <property type="entry name" value="DNA_methylase_N6_adenine_CS"/>
</dbReference>
<dbReference type="SUPFAM" id="SSF53335">
    <property type="entry name" value="S-adenosyl-L-methionine-dependent methyltransferases"/>
    <property type="match status" value="1"/>
</dbReference>
<dbReference type="EMBL" id="FQYW01000017">
    <property type="protein sequence ID" value="SHI89671.1"/>
    <property type="molecule type" value="Genomic_DNA"/>
</dbReference>
<sequence length="257" mass="28987">MIFNEEGLGDMEIELGPDERLDDLLLGGRKIIQNTKEFCFSIDAVLLAHYPKYHKNWRVFDLGTGTGVMPLLIADEVKEVHGVELNPVMAELAQRNVKLNHLENKITVSQGDYRKIRELYPPESFDCVIANPPYRPLNQGTLSAEDGVARARHEITATLDDVVKAARYLLRFRGKFAMVHLPERLGEIIVAMHENQIEVKRLQLVQPKPGKPSNLMLIEGIVGAVPGGMKAELPLMVHKEDGGYTDEILRIYNIKRD</sequence>
<dbReference type="Proteomes" id="UP000191240">
    <property type="component" value="Unassembled WGS sequence"/>
</dbReference>
<dbReference type="GO" id="GO:0008168">
    <property type="term" value="F:methyltransferase activity"/>
    <property type="evidence" value="ECO:0007669"/>
    <property type="project" value="UniProtKB-KW"/>
</dbReference>
<protein>
    <submittedName>
        <fullName evidence="2">tRNA1(Val) A37 N6-methylase TrmN6</fullName>
    </submittedName>
</protein>
<dbReference type="AlphaFoldDB" id="A0A1M6EWD4"/>
<gene>
    <name evidence="2" type="ORF">SAMN02745671_02034</name>
</gene>
<evidence type="ECO:0000313" key="2">
    <source>
        <dbReference type="EMBL" id="SHI89671.1"/>
    </source>
</evidence>
<dbReference type="RefSeq" id="WP_234985344.1">
    <property type="nucleotide sequence ID" value="NZ_FQYW01000017.1"/>
</dbReference>
<dbReference type="Pfam" id="PF13847">
    <property type="entry name" value="Methyltransf_31"/>
    <property type="match status" value="1"/>
</dbReference>
<reference evidence="2 3" key="1">
    <citation type="submission" date="2016-11" db="EMBL/GenBank/DDBJ databases">
        <authorList>
            <person name="Jaros S."/>
            <person name="Januszkiewicz K."/>
            <person name="Wedrychowicz H."/>
        </authorList>
    </citation>
    <scope>NUCLEOTIDE SEQUENCE [LARGE SCALE GENOMIC DNA]</scope>
    <source>
        <strain evidence="2 3">DSM 3074</strain>
    </source>
</reference>